<evidence type="ECO:0000256" key="2">
    <source>
        <dbReference type="ARBA" id="ARBA00006735"/>
    </source>
</evidence>
<keyword evidence="8" id="KW-0812">Transmembrane</keyword>
<evidence type="ECO:0000313" key="18">
    <source>
        <dbReference type="Proteomes" id="UP000579812"/>
    </source>
</evidence>
<feature type="chain" id="PRO_5029950190" description="Zona pellucida sperm-binding protein 3" evidence="14">
    <location>
        <begin position="22"/>
        <end position="447"/>
    </location>
</feature>
<evidence type="ECO:0000256" key="5">
    <source>
        <dbReference type="ARBA" id="ARBA00022525"/>
    </source>
</evidence>
<comment type="PTM">
    <text evidence="14">Proteolytically cleaved before the transmembrane segment to yield the secreted ectodomain incorporated in the zona pellucida.</text>
</comment>
<dbReference type="InterPro" id="IPR055355">
    <property type="entry name" value="ZP-C"/>
</dbReference>
<dbReference type="PANTHER" id="PTHR11576">
    <property type="entry name" value="ZONA PELLUCIDA SPERM-BINDING PROTEIN 3"/>
    <property type="match status" value="1"/>
</dbReference>
<evidence type="ECO:0000256" key="10">
    <source>
        <dbReference type="ARBA" id="ARBA00022989"/>
    </source>
</evidence>
<dbReference type="EMBL" id="JAAMOB010000003">
    <property type="protein sequence ID" value="KAF4116104.1"/>
    <property type="molecule type" value="Genomic_DNA"/>
</dbReference>
<dbReference type="InterPro" id="IPR055356">
    <property type="entry name" value="ZP-N"/>
</dbReference>
<comment type="subcellular location">
    <subcellularLocation>
        <location evidence="1">Secreted</location>
        <location evidence="1">Extracellular space</location>
        <location evidence="1">Extracellular matrix</location>
    </subcellularLocation>
    <subcellularLocation>
        <location evidence="14">Zona pellucida</location>
    </subcellularLocation>
    <subcellularLocation>
        <location evidence="14">Cell membrane</location>
        <topology evidence="14">Single-pass type I membrane protein</topology>
    </subcellularLocation>
</comment>
<protein>
    <recommendedName>
        <fullName evidence="3 14">Zona pellucida sperm-binding protein 3</fullName>
    </recommendedName>
</protein>
<feature type="compositionally biased region" description="Polar residues" evidence="15">
    <location>
        <begin position="22"/>
        <end position="33"/>
    </location>
</feature>
<keyword evidence="4 14" id="KW-1003">Cell membrane</keyword>
<dbReference type="GO" id="GO:2000344">
    <property type="term" value="P:positive regulation of acrosome reaction"/>
    <property type="evidence" value="ECO:0007669"/>
    <property type="project" value="UniProtKB-UniRule"/>
</dbReference>
<evidence type="ECO:0000256" key="9">
    <source>
        <dbReference type="ARBA" id="ARBA00022729"/>
    </source>
</evidence>
<keyword evidence="13" id="KW-0325">Glycoprotein</keyword>
<dbReference type="Pfam" id="PF23344">
    <property type="entry name" value="ZP-N"/>
    <property type="match status" value="1"/>
</dbReference>
<dbReference type="GO" id="GO:0035803">
    <property type="term" value="P:egg coat formation"/>
    <property type="evidence" value="ECO:0007669"/>
    <property type="project" value="UniProtKB-UniRule"/>
</dbReference>
<dbReference type="OrthoDB" id="8880842at2759"/>
<evidence type="ECO:0000256" key="15">
    <source>
        <dbReference type="SAM" id="MobiDB-lite"/>
    </source>
</evidence>
<keyword evidence="18" id="KW-1185">Reference proteome</keyword>
<evidence type="ECO:0000256" key="11">
    <source>
        <dbReference type="ARBA" id="ARBA00023136"/>
    </source>
</evidence>
<comment type="function">
    <text evidence="14">Component of the zona pellucida, an extracellular matrix surrounding oocytes which mediates sperm binding, induction of the acrosome reaction and prevents post-fertilization polyspermy. The zona pellucida is composed of 3 to 4 glycoproteins, ZP1, ZP2, ZP3, and ZP4. ZP3 is essential for sperm binding and zona matrix formation.</text>
</comment>
<evidence type="ECO:0000256" key="6">
    <source>
        <dbReference type="ARBA" id="ARBA00022530"/>
    </source>
</evidence>
<dbReference type="GO" id="GO:0032190">
    <property type="term" value="F:acrosin binding"/>
    <property type="evidence" value="ECO:0007669"/>
    <property type="project" value="TreeGrafter"/>
</dbReference>
<dbReference type="GO" id="GO:0005886">
    <property type="term" value="C:plasma membrane"/>
    <property type="evidence" value="ECO:0007669"/>
    <property type="project" value="UniProtKB-SubCell"/>
</dbReference>
<dbReference type="PANTHER" id="PTHR11576:SF2">
    <property type="entry name" value="ZONA PELLUCIDA SPERM-BINDING PROTEIN 3"/>
    <property type="match status" value="1"/>
</dbReference>
<evidence type="ECO:0000256" key="14">
    <source>
        <dbReference type="RuleBase" id="RU367066"/>
    </source>
</evidence>
<dbReference type="FunFam" id="2.60.40.3210:FF:000001">
    <property type="entry name" value="Zona pellucida sperm-binding protein 3"/>
    <property type="match status" value="1"/>
</dbReference>
<comment type="similarity">
    <text evidence="2 14">Belongs to the ZP domain family. ZPC subfamily.</text>
</comment>
<feature type="signal peptide" evidence="14">
    <location>
        <begin position="1"/>
        <end position="21"/>
    </location>
</feature>
<keyword evidence="9 14" id="KW-0732">Signal</keyword>
<dbReference type="GO" id="GO:0035805">
    <property type="term" value="C:egg coat"/>
    <property type="evidence" value="ECO:0007669"/>
    <property type="project" value="UniProtKB-SubCell"/>
</dbReference>
<dbReference type="AlphaFoldDB" id="A0A7J6DB60"/>
<keyword evidence="6 14" id="KW-0272">Extracellular matrix</keyword>
<dbReference type="InterPro" id="IPR001507">
    <property type="entry name" value="ZP_dom"/>
</dbReference>
<keyword evidence="12 14" id="KW-1015">Disulfide bond</keyword>
<name>A0A7J6DB60_9TELE</name>
<organism evidence="17 18">
    <name type="scientific">Onychostoma macrolepis</name>
    <dbReference type="NCBI Taxonomy" id="369639"/>
    <lineage>
        <taxon>Eukaryota</taxon>
        <taxon>Metazoa</taxon>
        <taxon>Chordata</taxon>
        <taxon>Craniata</taxon>
        <taxon>Vertebrata</taxon>
        <taxon>Euteleostomi</taxon>
        <taxon>Actinopterygii</taxon>
        <taxon>Neopterygii</taxon>
        <taxon>Teleostei</taxon>
        <taxon>Ostariophysi</taxon>
        <taxon>Cypriniformes</taxon>
        <taxon>Cyprinidae</taxon>
        <taxon>Acrossocheilinae</taxon>
        <taxon>Onychostoma</taxon>
    </lineage>
</organism>
<feature type="domain" description="ZP" evidence="16">
    <location>
        <begin position="136"/>
        <end position="397"/>
    </location>
</feature>
<dbReference type="SMART" id="SM00241">
    <property type="entry name" value="ZP"/>
    <property type="match status" value="1"/>
</dbReference>
<proteinExistence type="inferred from homology"/>
<keyword evidence="11" id="KW-0472">Membrane</keyword>
<dbReference type="Pfam" id="PF00100">
    <property type="entry name" value="Zona_pellucida"/>
    <property type="match status" value="1"/>
</dbReference>
<sequence>MGLRKVCLGLVFMVVFGLSEGQQRGKSKQNQNPAAPKPRPLAQVPQPTETRIPQVPHRYDPSIPVFAPQSFPVQTPTGSDFGRHSQDLYGVQSKELILGPVAKLTWRFPSLPEEPQKPDIPFELRHPVPANSVAAQCGENSIHVEVMEDFFGTGRPLMPSAFTLGGCTATGEDPSAQVLIFESELHGCGSTSLVTEDELVYIFSVIYTPQEASYGGPIVRSRGVVVGIECHYPRMHNVSSDALMPTWTPYVSPVVLEELLVFSLRLMTDDWRFERSSYQYYLGDFINIEASVRLYNHVPLRVFVDNCVATSVPYTNAIPRYSFIENNGCLVDAKLTGSSSRFMPRTQIDKLQFQLEAFRFQQEISGFVYITCVLKVAAASTSTNVEQKACSFSTNRWVSADEDDQVCSCCDANCGIGSGSDKLRKDLWWDRAHAGPIRVKDYGLGPM</sequence>
<evidence type="ECO:0000259" key="16">
    <source>
        <dbReference type="PROSITE" id="PS51034"/>
    </source>
</evidence>
<dbReference type="PROSITE" id="PS51034">
    <property type="entry name" value="ZP_2"/>
    <property type="match status" value="1"/>
</dbReference>
<comment type="domain">
    <text evidence="14">The ZP domain is involved in the polymerization of the ZP proteins to form the zona pellucida.</text>
</comment>
<evidence type="ECO:0000256" key="12">
    <source>
        <dbReference type="ARBA" id="ARBA00023157"/>
    </source>
</evidence>
<dbReference type="FunFam" id="2.60.40.4100:FF:000002">
    <property type="entry name" value="Zona pellucida sperm-binding protein 3"/>
    <property type="match status" value="1"/>
</dbReference>
<feature type="region of interest" description="Disordered" evidence="15">
    <location>
        <begin position="22"/>
        <end position="55"/>
    </location>
</feature>
<dbReference type="PRINTS" id="PR00023">
    <property type="entry name" value="ZPELLUCIDA"/>
</dbReference>
<dbReference type="GO" id="GO:0035804">
    <property type="term" value="F:structural constituent of egg coat"/>
    <property type="evidence" value="ECO:0007669"/>
    <property type="project" value="UniProtKB-UniRule"/>
</dbReference>
<dbReference type="Proteomes" id="UP000579812">
    <property type="component" value="Unassembled WGS sequence"/>
</dbReference>
<gene>
    <name evidence="17" type="ORF">G5714_003593</name>
</gene>
<evidence type="ECO:0000313" key="17">
    <source>
        <dbReference type="EMBL" id="KAF4116104.1"/>
    </source>
</evidence>
<dbReference type="Gene3D" id="2.60.40.4100">
    <property type="entry name" value="Zona pellucida, ZP-C domain"/>
    <property type="match status" value="1"/>
</dbReference>
<keyword evidence="10" id="KW-1133">Transmembrane helix</keyword>
<keyword evidence="7 14" id="KW-0165">Cleavage on pair of basic residues</keyword>
<evidence type="ECO:0000256" key="3">
    <source>
        <dbReference type="ARBA" id="ARBA00017980"/>
    </source>
</evidence>
<reference evidence="17 18" key="1">
    <citation type="submission" date="2020-04" db="EMBL/GenBank/DDBJ databases">
        <title>Chromosome-level genome assembly of a cyprinid fish Onychostoma macrolepis by integration of Nanopore Sequencing, Bionano and Hi-C technology.</title>
        <authorList>
            <person name="Wang D."/>
        </authorList>
    </citation>
    <scope>NUCLEOTIDE SEQUENCE [LARGE SCALE GENOMIC DNA]</scope>
    <source>
        <strain evidence="17">SWU-2019</strain>
        <tissue evidence="17">Muscle</tissue>
    </source>
</reference>
<accession>A0A7J6DB60</accession>
<evidence type="ECO:0000256" key="7">
    <source>
        <dbReference type="ARBA" id="ARBA00022685"/>
    </source>
</evidence>
<keyword evidence="5 14" id="KW-0964">Secreted</keyword>
<dbReference type="Gene3D" id="2.60.40.3210">
    <property type="entry name" value="Zona pellucida, ZP-N domain"/>
    <property type="match status" value="1"/>
</dbReference>
<evidence type="ECO:0000256" key="8">
    <source>
        <dbReference type="ARBA" id="ARBA00022692"/>
    </source>
</evidence>
<evidence type="ECO:0000256" key="1">
    <source>
        <dbReference type="ARBA" id="ARBA00004498"/>
    </source>
</evidence>
<dbReference type="InterPro" id="IPR048290">
    <property type="entry name" value="ZP_chr"/>
</dbReference>
<comment type="caution">
    <text evidence="17">The sequence shown here is derived from an EMBL/GenBank/DDBJ whole genome shotgun (WGS) entry which is preliminary data.</text>
</comment>
<evidence type="ECO:0000256" key="13">
    <source>
        <dbReference type="ARBA" id="ARBA00023180"/>
    </source>
</evidence>
<dbReference type="GO" id="GO:0007339">
    <property type="term" value="P:binding of sperm to zona pellucida"/>
    <property type="evidence" value="ECO:0007669"/>
    <property type="project" value="UniProtKB-UniRule"/>
</dbReference>
<evidence type="ECO:0000256" key="4">
    <source>
        <dbReference type="ARBA" id="ARBA00022475"/>
    </source>
</evidence>
<dbReference type="InterPro" id="IPR042235">
    <property type="entry name" value="ZP-C_dom"/>
</dbReference>